<reference evidence="12 13" key="1">
    <citation type="submission" date="2018-01" db="EMBL/GenBank/DDBJ databases">
        <title>Draft genome of the type strain Pseudomonas oceani DSM 100277 isolated from the deep water in Okinawa trough, northwestern Pacific Ocean.</title>
        <authorList>
            <person name="Gomila M."/>
            <person name="Mulet M."/>
            <person name="Garcia-Valdes E."/>
            <person name="Lalucat J."/>
        </authorList>
    </citation>
    <scope>NUCLEOTIDE SEQUENCE [LARGE SCALE GENOMIC DNA]</scope>
    <source>
        <strain evidence="12 13">DSM 100277</strain>
    </source>
</reference>
<keyword evidence="6 10" id="KW-0812">Transmembrane</keyword>
<dbReference type="GO" id="GO:0006779">
    <property type="term" value="P:porphyrin-containing compound biosynthetic process"/>
    <property type="evidence" value="ECO:0007669"/>
    <property type="project" value="UniProtKB-KW"/>
</dbReference>
<dbReference type="UniPathway" id="UPA00252"/>
<proteinExistence type="predicted"/>
<evidence type="ECO:0000256" key="3">
    <source>
        <dbReference type="ARBA" id="ARBA00004744"/>
    </source>
</evidence>
<protein>
    <submittedName>
        <fullName evidence="12">Heme biosynthesis protein HemY</fullName>
    </submittedName>
</protein>
<evidence type="ECO:0000313" key="13">
    <source>
        <dbReference type="Proteomes" id="UP000243451"/>
    </source>
</evidence>
<evidence type="ECO:0000256" key="4">
    <source>
        <dbReference type="ARBA" id="ARBA00022475"/>
    </source>
</evidence>
<evidence type="ECO:0000256" key="5">
    <source>
        <dbReference type="ARBA" id="ARBA00022519"/>
    </source>
</evidence>
<dbReference type="InterPro" id="IPR011990">
    <property type="entry name" value="TPR-like_helical_dom_sf"/>
</dbReference>
<evidence type="ECO:0000256" key="6">
    <source>
        <dbReference type="ARBA" id="ARBA00022692"/>
    </source>
</evidence>
<feature type="transmembrane region" description="Helical" evidence="10">
    <location>
        <begin position="42"/>
        <end position="63"/>
    </location>
</feature>
<comment type="subcellular location">
    <subcellularLocation>
        <location evidence="2">Cell inner membrane</location>
        <topology evidence="2">Multi-pass membrane protein</topology>
    </subcellularLocation>
</comment>
<dbReference type="EMBL" id="PPSK01000006">
    <property type="protein sequence ID" value="POB03720.1"/>
    <property type="molecule type" value="Genomic_DNA"/>
</dbReference>
<keyword evidence="5" id="KW-0997">Cell inner membrane</keyword>
<keyword evidence="13" id="KW-1185">Reference proteome</keyword>
<comment type="function">
    <text evidence="1">Involved in a late step of protoheme IX synthesis.</text>
</comment>
<dbReference type="SUPFAM" id="SSF48452">
    <property type="entry name" value="TPR-like"/>
    <property type="match status" value="1"/>
</dbReference>
<dbReference type="InterPro" id="IPR005254">
    <property type="entry name" value="Heme_biosyn_assoc_TPR_pro"/>
</dbReference>
<dbReference type="InterPro" id="IPR010817">
    <property type="entry name" value="HemY_N"/>
</dbReference>
<evidence type="ECO:0000256" key="1">
    <source>
        <dbReference type="ARBA" id="ARBA00002962"/>
    </source>
</evidence>
<keyword evidence="8 10" id="KW-0472">Membrane</keyword>
<dbReference type="GO" id="GO:0042168">
    <property type="term" value="P:heme metabolic process"/>
    <property type="evidence" value="ECO:0007669"/>
    <property type="project" value="InterPro"/>
</dbReference>
<dbReference type="GO" id="GO:0005886">
    <property type="term" value="C:plasma membrane"/>
    <property type="evidence" value="ECO:0007669"/>
    <property type="project" value="UniProtKB-SubCell"/>
</dbReference>
<dbReference type="Gene3D" id="1.25.40.10">
    <property type="entry name" value="Tetratricopeptide repeat domain"/>
    <property type="match status" value="1"/>
</dbReference>
<comment type="caution">
    <text evidence="12">The sequence shown here is derived from an EMBL/GenBank/DDBJ whole genome shotgun (WGS) entry which is preliminary data.</text>
</comment>
<feature type="domain" description="HemY N-terminal" evidence="11">
    <location>
        <begin position="27"/>
        <end position="133"/>
    </location>
</feature>
<name>A0A2P4EVS7_9GAMM</name>
<evidence type="ECO:0000256" key="10">
    <source>
        <dbReference type="SAM" id="Phobius"/>
    </source>
</evidence>
<dbReference type="NCBIfam" id="TIGR00540">
    <property type="entry name" value="TPR_hemY_coli"/>
    <property type="match status" value="1"/>
</dbReference>
<keyword evidence="4" id="KW-1003">Cell membrane</keyword>
<dbReference type="AlphaFoldDB" id="A0A2P4EVS7"/>
<keyword evidence="7 10" id="KW-1133">Transmembrane helix</keyword>
<dbReference type="Proteomes" id="UP000243451">
    <property type="component" value="Unassembled WGS sequence"/>
</dbReference>
<gene>
    <name evidence="12" type="ORF">C1949_08420</name>
</gene>
<evidence type="ECO:0000313" key="12">
    <source>
        <dbReference type="EMBL" id="POB03720.1"/>
    </source>
</evidence>
<evidence type="ECO:0000256" key="9">
    <source>
        <dbReference type="ARBA" id="ARBA00023244"/>
    </source>
</evidence>
<evidence type="ECO:0000259" key="11">
    <source>
        <dbReference type="Pfam" id="PF07219"/>
    </source>
</evidence>
<accession>A0A2P4EVS7</accession>
<keyword evidence="9" id="KW-0627">Porphyrin biosynthesis</keyword>
<evidence type="ECO:0000256" key="2">
    <source>
        <dbReference type="ARBA" id="ARBA00004429"/>
    </source>
</evidence>
<comment type="pathway">
    <text evidence="3">Porphyrin-containing compound metabolism; protoheme biosynthesis.</text>
</comment>
<evidence type="ECO:0000256" key="8">
    <source>
        <dbReference type="ARBA" id="ARBA00023136"/>
    </source>
</evidence>
<organism evidence="12 13">
    <name type="scientific">Halopseudomonas oceani</name>
    <dbReference type="NCBI Taxonomy" id="1708783"/>
    <lineage>
        <taxon>Bacteria</taxon>
        <taxon>Pseudomonadati</taxon>
        <taxon>Pseudomonadota</taxon>
        <taxon>Gammaproteobacteria</taxon>
        <taxon>Pseudomonadales</taxon>
        <taxon>Pseudomonadaceae</taxon>
        <taxon>Halopseudomonas</taxon>
    </lineage>
</organism>
<dbReference type="OrthoDB" id="7053339at2"/>
<evidence type="ECO:0000256" key="7">
    <source>
        <dbReference type="ARBA" id="ARBA00022989"/>
    </source>
</evidence>
<dbReference type="Pfam" id="PF07219">
    <property type="entry name" value="HemY_N"/>
    <property type="match status" value="1"/>
</dbReference>
<sequence length="410" mass="45856">MSKSYVAILAVVLVAALLGMAIAEDPGYLLIAWRNVSIETSIWVGIGVLLAFWLLLWLVRSLWRLLTASGRRINPWSRRNLQQRASALATRGLLEFAEGHWQQSVRLLKRSAPHSELPLINYLAAARAANELGDYAESDSLLRAAYEATPKADVAIAVTQAQLQIARGQLEQALATLTRLRKDHPKHLYALKLMSQVYLRLEDWGSLLELLPELRKQKVLREDEQQALERQVHAALLAQAGQRSAAADADPASLVIAAWERMPKRLREDPELIEAYALQLRAHGRDAMAEEALRHGLQQQFNERLANLYGLVKGKDCARQLANVEQWLVTHPHNAALLLAAGRLAQRNSLWGKARDYLEASFASRRDIQTCAELARLLDRMGDASGSLRTIRDGFEMLEDHLPALPLPDA</sequence>
<dbReference type="RefSeq" id="WP_104738041.1">
    <property type="nucleotide sequence ID" value="NZ_BMHR01000007.1"/>
</dbReference>